<dbReference type="Proteomes" id="UP000683925">
    <property type="component" value="Unassembled WGS sequence"/>
</dbReference>
<sequence length="177" mass="21762">MCKRGSLFNDSNIDQKQEKQKKREEKGDNRMTIFFQLKFNINLGRNQLAQMIERFTQVKMQHDKAEKFSHYQNPHKILNLRINRVRNKQEGFSENSWFLVKNLCYWKEYIRRILTSRFMFNLYNQRIRERLKKHIIYMLMIIKLINQRVFYLVGKIKKEDQNGYTNKVICINELKKC</sequence>
<keyword evidence="3" id="KW-1185">Reference proteome</keyword>
<gene>
    <name evidence="2" type="ORF">POCTA_138.1.T2200001</name>
</gene>
<accession>A0A8S1YNN4</accession>
<proteinExistence type="predicted"/>
<evidence type="ECO:0000313" key="2">
    <source>
        <dbReference type="EMBL" id="CAD8215268.1"/>
    </source>
</evidence>
<evidence type="ECO:0000256" key="1">
    <source>
        <dbReference type="SAM" id="MobiDB-lite"/>
    </source>
</evidence>
<feature type="compositionally biased region" description="Basic and acidic residues" evidence="1">
    <location>
        <begin position="13"/>
        <end position="25"/>
    </location>
</feature>
<reference evidence="2" key="1">
    <citation type="submission" date="2021-01" db="EMBL/GenBank/DDBJ databases">
        <authorList>
            <consortium name="Genoscope - CEA"/>
            <person name="William W."/>
        </authorList>
    </citation>
    <scope>NUCLEOTIDE SEQUENCE</scope>
</reference>
<comment type="caution">
    <text evidence="2">The sequence shown here is derived from an EMBL/GenBank/DDBJ whole genome shotgun (WGS) entry which is preliminary data.</text>
</comment>
<name>A0A8S1YNN4_PAROT</name>
<feature type="region of interest" description="Disordered" evidence="1">
    <location>
        <begin position="1"/>
        <end position="25"/>
    </location>
</feature>
<organism evidence="2 3">
    <name type="scientific">Paramecium octaurelia</name>
    <dbReference type="NCBI Taxonomy" id="43137"/>
    <lineage>
        <taxon>Eukaryota</taxon>
        <taxon>Sar</taxon>
        <taxon>Alveolata</taxon>
        <taxon>Ciliophora</taxon>
        <taxon>Intramacronucleata</taxon>
        <taxon>Oligohymenophorea</taxon>
        <taxon>Peniculida</taxon>
        <taxon>Parameciidae</taxon>
        <taxon>Paramecium</taxon>
    </lineage>
</organism>
<evidence type="ECO:0000313" key="3">
    <source>
        <dbReference type="Proteomes" id="UP000683925"/>
    </source>
</evidence>
<protein>
    <submittedName>
        <fullName evidence="2">Uncharacterized protein</fullName>
    </submittedName>
</protein>
<dbReference type="EMBL" id="CAJJDP010000224">
    <property type="protein sequence ID" value="CAD8215268.1"/>
    <property type="molecule type" value="Genomic_DNA"/>
</dbReference>
<dbReference type="AlphaFoldDB" id="A0A8S1YNN4"/>